<dbReference type="EMBL" id="JAGIOB010000001">
    <property type="protein sequence ID" value="MBP2416862.1"/>
    <property type="molecule type" value="Genomic_DNA"/>
</dbReference>
<feature type="transmembrane region" description="Helical" evidence="1">
    <location>
        <begin position="105"/>
        <end position="124"/>
    </location>
</feature>
<feature type="transmembrane region" description="Helical" evidence="1">
    <location>
        <begin position="172"/>
        <end position="194"/>
    </location>
</feature>
<gene>
    <name evidence="2" type="ORF">JOF54_001784</name>
</gene>
<accession>A0ABS4Z826</accession>
<feature type="transmembrane region" description="Helical" evidence="1">
    <location>
        <begin position="136"/>
        <end position="152"/>
    </location>
</feature>
<protein>
    <submittedName>
        <fullName evidence="2">Energy-coupling factor transporter transmembrane protein EcfT</fullName>
    </submittedName>
</protein>
<dbReference type="RefSeq" id="WP_210054875.1">
    <property type="nucleotide sequence ID" value="NZ_BAAAMH010000004.1"/>
</dbReference>
<organism evidence="2 3">
    <name type="scientific">Microlunatus capsulatus</name>
    <dbReference type="NCBI Taxonomy" id="99117"/>
    <lineage>
        <taxon>Bacteria</taxon>
        <taxon>Bacillati</taxon>
        <taxon>Actinomycetota</taxon>
        <taxon>Actinomycetes</taxon>
        <taxon>Propionibacteriales</taxon>
        <taxon>Propionibacteriaceae</taxon>
        <taxon>Microlunatus</taxon>
    </lineage>
</organism>
<keyword evidence="1" id="KW-1133">Transmembrane helix</keyword>
<name>A0ABS4Z826_9ACTN</name>
<evidence type="ECO:0000313" key="2">
    <source>
        <dbReference type="EMBL" id="MBP2416862.1"/>
    </source>
</evidence>
<keyword evidence="1" id="KW-0472">Membrane</keyword>
<feature type="transmembrane region" description="Helical" evidence="1">
    <location>
        <begin position="39"/>
        <end position="60"/>
    </location>
</feature>
<dbReference type="Proteomes" id="UP000758168">
    <property type="component" value="Unassembled WGS sequence"/>
</dbReference>
<proteinExistence type="predicted"/>
<dbReference type="InterPro" id="IPR049713">
    <property type="entry name" value="Pr6Pr-like"/>
</dbReference>
<keyword evidence="1 2" id="KW-0812">Transmembrane</keyword>
<keyword evidence="3" id="KW-1185">Reference proteome</keyword>
<sequence length="212" mass="22422">MTRLRAVVLVRLVAAALSLAGVVVQLLVALETGLGAVSFFSYFTTLSNVLGSVVLIGSALRLVAGRAPSPPAVAVRGASVVYLAFVGLVFNTLLRGEDLGDLRPWVNLVHHVVMPLVVVVDWVLQPSRVRISLRTALLWAVFPAVYVAYSLVRGSATGFYPYPFFNPGANGGYGGVVVSCLVLLMAFAALALLVRWAGNRSPRQTGSTGRTA</sequence>
<reference evidence="2 3" key="1">
    <citation type="submission" date="2021-03" db="EMBL/GenBank/DDBJ databases">
        <title>Sequencing the genomes of 1000 actinobacteria strains.</title>
        <authorList>
            <person name="Klenk H.-P."/>
        </authorList>
    </citation>
    <scope>NUCLEOTIDE SEQUENCE [LARGE SCALE GENOMIC DNA]</scope>
    <source>
        <strain evidence="2 3">DSM 12936</strain>
    </source>
</reference>
<dbReference type="NCBIfam" id="NF038065">
    <property type="entry name" value="Pr6Pr"/>
    <property type="match status" value="1"/>
</dbReference>
<comment type="caution">
    <text evidence="2">The sequence shown here is derived from an EMBL/GenBank/DDBJ whole genome shotgun (WGS) entry which is preliminary data.</text>
</comment>
<feature type="transmembrane region" description="Helical" evidence="1">
    <location>
        <begin position="72"/>
        <end position="93"/>
    </location>
</feature>
<evidence type="ECO:0000313" key="3">
    <source>
        <dbReference type="Proteomes" id="UP000758168"/>
    </source>
</evidence>
<evidence type="ECO:0000256" key="1">
    <source>
        <dbReference type="SAM" id="Phobius"/>
    </source>
</evidence>